<evidence type="ECO:0000313" key="1">
    <source>
        <dbReference type="EMBL" id="CAH3027684.1"/>
    </source>
</evidence>
<keyword evidence="2" id="KW-1185">Reference proteome</keyword>
<comment type="caution">
    <text evidence="1">The sequence shown here is derived from an EMBL/GenBank/DDBJ whole genome shotgun (WGS) entry which is preliminary data.</text>
</comment>
<protein>
    <recommendedName>
        <fullName evidence="3">Apple domain-containing protein</fullName>
    </recommendedName>
</protein>
<dbReference type="Proteomes" id="UP001159427">
    <property type="component" value="Unassembled WGS sequence"/>
</dbReference>
<sequence>ENCRTVEFQEERKNEVLINHVSHRYYVDNDICQINCYREPGCVSYNHGTLGDGTFLCELNDKDHTQASSNEMVARYGIPVEAAPAPDIPNANQVLETRNITVVVYLASMEKNVN</sequence>
<proteinExistence type="predicted"/>
<feature type="non-terminal residue" evidence="1">
    <location>
        <position position="1"/>
    </location>
</feature>
<reference evidence="1 2" key="1">
    <citation type="submission" date="2022-05" db="EMBL/GenBank/DDBJ databases">
        <authorList>
            <consortium name="Genoscope - CEA"/>
            <person name="William W."/>
        </authorList>
    </citation>
    <scope>NUCLEOTIDE SEQUENCE [LARGE SCALE GENOMIC DNA]</scope>
</reference>
<organism evidence="1 2">
    <name type="scientific">Porites evermanni</name>
    <dbReference type="NCBI Taxonomy" id="104178"/>
    <lineage>
        <taxon>Eukaryota</taxon>
        <taxon>Metazoa</taxon>
        <taxon>Cnidaria</taxon>
        <taxon>Anthozoa</taxon>
        <taxon>Hexacorallia</taxon>
        <taxon>Scleractinia</taxon>
        <taxon>Fungiina</taxon>
        <taxon>Poritidae</taxon>
        <taxon>Porites</taxon>
    </lineage>
</organism>
<evidence type="ECO:0000313" key="2">
    <source>
        <dbReference type="Proteomes" id="UP001159427"/>
    </source>
</evidence>
<dbReference type="EMBL" id="CALNXI010000466">
    <property type="protein sequence ID" value="CAH3027684.1"/>
    <property type="molecule type" value="Genomic_DNA"/>
</dbReference>
<accession>A0ABN8ME02</accession>
<gene>
    <name evidence="1" type="ORF">PEVE_00032163</name>
</gene>
<name>A0ABN8ME02_9CNID</name>
<evidence type="ECO:0008006" key="3">
    <source>
        <dbReference type="Google" id="ProtNLM"/>
    </source>
</evidence>